<dbReference type="OrthoDB" id="7582310at2"/>
<organism evidence="2 3">
    <name type="scientific">Erythrobacter longus</name>
    <dbReference type="NCBI Taxonomy" id="1044"/>
    <lineage>
        <taxon>Bacteria</taxon>
        <taxon>Pseudomonadati</taxon>
        <taxon>Pseudomonadota</taxon>
        <taxon>Alphaproteobacteria</taxon>
        <taxon>Sphingomonadales</taxon>
        <taxon>Erythrobacteraceae</taxon>
        <taxon>Erythrobacter/Porphyrobacter group</taxon>
        <taxon>Erythrobacter</taxon>
    </lineage>
</organism>
<evidence type="ECO:0000313" key="2">
    <source>
        <dbReference type="EMBL" id="KEO89215.1"/>
    </source>
</evidence>
<reference evidence="2 3" key="1">
    <citation type="submission" date="2014-04" db="EMBL/GenBank/DDBJ databases">
        <title>A comprehensive comparison of genomes of Erythrobacter spp. strains.</title>
        <authorList>
            <person name="Zheng Q."/>
        </authorList>
    </citation>
    <scope>NUCLEOTIDE SEQUENCE [LARGE SCALE GENOMIC DNA]</scope>
    <source>
        <strain evidence="2 3">DSM 6997</strain>
    </source>
</reference>
<feature type="signal peptide" evidence="1">
    <location>
        <begin position="1"/>
        <end position="17"/>
    </location>
</feature>
<keyword evidence="1" id="KW-0732">Signal</keyword>
<dbReference type="AlphaFoldDB" id="A0A074M8Y3"/>
<proteinExistence type="predicted"/>
<dbReference type="RefSeq" id="WP_034961109.1">
    <property type="nucleotide sequence ID" value="NZ_JMIW01000006.1"/>
</dbReference>
<name>A0A074M8Y3_ERYLO</name>
<keyword evidence="3" id="KW-1185">Reference proteome</keyword>
<dbReference type="EMBL" id="JMIW01000006">
    <property type="protein sequence ID" value="KEO89215.1"/>
    <property type="molecule type" value="Genomic_DNA"/>
</dbReference>
<comment type="caution">
    <text evidence="2">The sequence shown here is derived from an EMBL/GenBank/DDBJ whole genome shotgun (WGS) entry which is preliminary data.</text>
</comment>
<feature type="chain" id="PRO_5001699091" evidence="1">
    <location>
        <begin position="18"/>
        <end position="132"/>
    </location>
</feature>
<gene>
    <name evidence="2" type="ORF">EH31_14385</name>
</gene>
<accession>A0A074M8Y3</accession>
<evidence type="ECO:0000313" key="3">
    <source>
        <dbReference type="Proteomes" id="UP000027647"/>
    </source>
</evidence>
<dbReference type="Proteomes" id="UP000027647">
    <property type="component" value="Unassembled WGS sequence"/>
</dbReference>
<sequence>MTLSLIAALTAPFALQAATPAPAPAKPDTFADLSIEEATAPRCGVAFAIVQGWQDAGDNRGGAWPSMQEAGAREFFLGAMVRLIDSYSLERSDVVQLVQAERARHQATDFASVEAMMPGCLILLGGVSPQGG</sequence>
<protein>
    <submittedName>
        <fullName evidence="2">Uncharacterized protein</fullName>
    </submittedName>
</protein>
<dbReference type="STRING" id="1044.EH31_14385"/>
<evidence type="ECO:0000256" key="1">
    <source>
        <dbReference type="SAM" id="SignalP"/>
    </source>
</evidence>